<evidence type="ECO:0000313" key="9">
    <source>
        <dbReference type="Proteomes" id="UP001302494"/>
    </source>
</evidence>
<dbReference type="PROSITE" id="PS00150">
    <property type="entry name" value="ACYLPHOSPHATASE_1"/>
    <property type="match status" value="1"/>
</dbReference>
<comment type="catalytic activity">
    <reaction evidence="3 4 5">
        <text>an acyl phosphate + H2O = a carboxylate + phosphate + H(+)</text>
        <dbReference type="Rhea" id="RHEA:14965"/>
        <dbReference type="ChEBI" id="CHEBI:15377"/>
        <dbReference type="ChEBI" id="CHEBI:15378"/>
        <dbReference type="ChEBI" id="CHEBI:29067"/>
        <dbReference type="ChEBI" id="CHEBI:43474"/>
        <dbReference type="ChEBI" id="CHEBI:59918"/>
        <dbReference type="EC" id="3.6.1.7"/>
    </reaction>
</comment>
<keyword evidence="4 5" id="KW-0378">Hydrolase</keyword>
<evidence type="ECO:0000256" key="3">
    <source>
        <dbReference type="ARBA" id="ARBA00047645"/>
    </source>
</evidence>
<proteinExistence type="inferred from homology"/>
<evidence type="ECO:0000256" key="1">
    <source>
        <dbReference type="ARBA" id="ARBA00005614"/>
    </source>
</evidence>
<dbReference type="InterPro" id="IPR020456">
    <property type="entry name" value="Acylphosphatase"/>
</dbReference>
<evidence type="ECO:0000256" key="6">
    <source>
        <dbReference type="RuleBase" id="RU004168"/>
    </source>
</evidence>
<dbReference type="EMBL" id="CP116968">
    <property type="protein sequence ID" value="WNM63118.1"/>
    <property type="molecule type" value="Genomic_DNA"/>
</dbReference>
<evidence type="ECO:0000256" key="4">
    <source>
        <dbReference type="PROSITE-ProRule" id="PRU00520"/>
    </source>
</evidence>
<dbReference type="PROSITE" id="PS51160">
    <property type="entry name" value="ACYLPHOSPHATASE_3"/>
    <property type="match status" value="1"/>
</dbReference>
<dbReference type="InterPro" id="IPR017968">
    <property type="entry name" value="Acylphosphatase_CS"/>
</dbReference>
<sequence>MEEQMEAIVRAHACVSGKVQGVGFRAFVQMQANNMALHGWVRNRAEGEVELEVEGPQASVHTFLEAIHKGPPLSQVLQVTVDWKDPNRQTEGFHVLRTSL</sequence>
<dbReference type="InterPro" id="IPR001792">
    <property type="entry name" value="Acylphosphatase-like_dom"/>
</dbReference>
<accession>A0AA96JX85</accession>
<dbReference type="Proteomes" id="UP001302494">
    <property type="component" value="Chromosome"/>
</dbReference>
<name>A0AA96JX85_9BACT</name>
<gene>
    <name evidence="8" type="ORF">PQG83_05020</name>
</gene>
<dbReference type="InterPro" id="IPR036046">
    <property type="entry name" value="Acylphosphatase-like_dom_sf"/>
</dbReference>
<protein>
    <recommendedName>
        <fullName evidence="2 4">Acylphosphatase</fullName>
        <ecNumber evidence="2 4">3.6.1.7</ecNumber>
    </recommendedName>
</protein>
<evidence type="ECO:0000256" key="5">
    <source>
        <dbReference type="RuleBase" id="RU000553"/>
    </source>
</evidence>
<reference evidence="8 9" key="1">
    <citation type="submission" date="2023-01" db="EMBL/GenBank/DDBJ databases">
        <title>Cultivation and genomic characterization of new, ubiquitous marine nitrite-oxidizing bacteria from the Nitrospirales.</title>
        <authorList>
            <person name="Mueller A.J."/>
            <person name="Daebeler A."/>
            <person name="Herbold C.W."/>
            <person name="Kirkegaard R.H."/>
            <person name="Daims H."/>
        </authorList>
    </citation>
    <scope>NUCLEOTIDE SEQUENCE [LARGE SCALE GENOMIC DNA]</scope>
    <source>
        <strain evidence="8 9">DK</strain>
    </source>
</reference>
<dbReference type="Gene3D" id="3.30.70.100">
    <property type="match status" value="1"/>
</dbReference>
<dbReference type="Pfam" id="PF00708">
    <property type="entry name" value="Acylphosphatase"/>
    <property type="match status" value="1"/>
</dbReference>
<feature type="active site" evidence="4">
    <location>
        <position position="25"/>
    </location>
</feature>
<keyword evidence="9" id="KW-1185">Reference proteome</keyword>
<evidence type="ECO:0000259" key="7">
    <source>
        <dbReference type="PROSITE" id="PS51160"/>
    </source>
</evidence>
<dbReference type="PROSITE" id="PS00151">
    <property type="entry name" value="ACYLPHOSPHATASE_2"/>
    <property type="match status" value="1"/>
</dbReference>
<dbReference type="PANTHER" id="PTHR47268:SF4">
    <property type="entry name" value="ACYLPHOSPHATASE"/>
    <property type="match status" value="1"/>
</dbReference>
<feature type="active site" evidence="4">
    <location>
        <position position="43"/>
    </location>
</feature>
<dbReference type="AlphaFoldDB" id="A0AA96JX85"/>
<feature type="domain" description="Acylphosphatase-like" evidence="7">
    <location>
        <begin position="10"/>
        <end position="97"/>
    </location>
</feature>
<dbReference type="EC" id="3.6.1.7" evidence="2 4"/>
<dbReference type="KEGG" id="nneo:PQG83_05020"/>
<comment type="similarity">
    <text evidence="1 6">Belongs to the acylphosphatase family.</text>
</comment>
<dbReference type="GO" id="GO:0003998">
    <property type="term" value="F:acylphosphatase activity"/>
    <property type="evidence" value="ECO:0007669"/>
    <property type="project" value="UniProtKB-EC"/>
</dbReference>
<organism evidence="8 9">
    <name type="scientific">Candidatus Nitrospira neomarina</name>
    <dbReference type="NCBI Taxonomy" id="3020899"/>
    <lineage>
        <taxon>Bacteria</taxon>
        <taxon>Pseudomonadati</taxon>
        <taxon>Nitrospirota</taxon>
        <taxon>Nitrospiria</taxon>
        <taxon>Nitrospirales</taxon>
        <taxon>Nitrospiraceae</taxon>
        <taxon>Nitrospira</taxon>
    </lineage>
</organism>
<evidence type="ECO:0000313" key="8">
    <source>
        <dbReference type="EMBL" id="WNM63118.1"/>
    </source>
</evidence>
<dbReference type="PRINTS" id="PR00112">
    <property type="entry name" value="ACYLPHPHTASE"/>
</dbReference>
<dbReference type="RefSeq" id="WP_312747475.1">
    <property type="nucleotide sequence ID" value="NZ_CP116968.1"/>
</dbReference>
<dbReference type="PANTHER" id="PTHR47268">
    <property type="entry name" value="ACYLPHOSPHATASE"/>
    <property type="match status" value="1"/>
</dbReference>
<dbReference type="SUPFAM" id="SSF54975">
    <property type="entry name" value="Acylphosphatase/BLUF domain-like"/>
    <property type="match status" value="1"/>
</dbReference>
<evidence type="ECO:0000256" key="2">
    <source>
        <dbReference type="ARBA" id="ARBA00012150"/>
    </source>
</evidence>